<reference evidence="7" key="1">
    <citation type="submission" date="2023-06" db="EMBL/GenBank/DDBJ databases">
        <title>Black Yeasts Isolated from many extreme environments.</title>
        <authorList>
            <person name="Coleine C."/>
            <person name="Stajich J.E."/>
            <person name="Selbmann L."/>
        </authorList>
    </citation>
    <scope>NUCLEOTIDE SEQUENCE</scope>
    <source>
        <strain evidence="7">CCFEE 5200</strain>
    </source>
</reference>
<dbReference type="InterPro" id="IPR044640">
    <property type="entry name" value="RU2A"/>
</dbReference>
<keyword evidence="8" id="KW-1185">Reference proteome</keyword>
<dbReference type="Proteomes" id="UP001175353">
    <property type="component" value="Unassembled WGS sequence"/>
</dbReference>
<dbReference type="AlphaFoldDB" id="A0AAN6L4B2"/>
<keyword evidence="4" id="KW-0539">Nucleus</keyword>
<dbReference type="InterPro" id="IPR001611">
    <property type="entry name" value="Leu-rich_rpt"/>
</dbReference>
<dbReference type="SUPFAM" id="SSF52058">
    <property type="entry name" value="L domain-like"/>
    <property type="match status" value="1"/>
</dbReference>
<protein>
    <recommendedName>
        <fullName evidence="6">U2 small nuclear ribonucleoprotein A'</fullName>
    </recommendedName>
</protein>
<dbReference type="PANTHER" id="PTHR10552:SF6">
    <property type="entry name" value="U2 SMALL NUCLEAR RIBONUCLEOPROTEIN A"/>
    <property type="match status" value="1"/>
</dbReference>
<evidence type="ECO:0000256" key="4">
    <source>
        <dbReference type="ARBA" id="ARBA00023242"/>
    </source>
</evidence>
<evidence type="ECO:0000256" key="3">
    <source>
        <dbReference type="ARBA" id="ARBA00022737"/>
    </source>
</evidence>
<comment type="similarity">
    <text evidence="5">Belongs to the U2 small nuclear ribonucleoprotein A family.</text>
</comment>
<dbReference type="PROSITE" id="PS51450">
    <property type="entry name" value="LRR"/>
    <property type="match status" value="1"/>
</dbReference>
<dbReference type="Gene3D" id="3.80.10.10">
    <property type="entry name" value="Ribonuclease Inhibitor"/>
    <property type="match status" value="1"/>
</dbReference>
<proteinExistence type="inferred from homology"/>
<organism evidence="7 8">
    <name type="scientific">Friedmanniomyces endolithicus</name>
    <dbReference type="NCBI Taxonomy" id="329885"/>
    <lineage>
        <taxon>Eukaryota</taxon>
        <taxon>Fungi</taxon>
        <taxon>Dikarya</taxon>
        <taxon>Ascomycota</taxon>
        <taxon>Pezizomycotina</taxon>
        <taxon>Dothideomycetes</taxon>
        <taxon>Dothideomycetidae</taxon>
        <taxon>Mycosphaerellales</taxon>
        <taxon>Teratosphaeriaceae</taxon>
        <taxon>Friedmanniomyces</taxon>
    </lineage>
</organism>
<name>A0AAN6L4B2_9PEZI</name>
<sequence length="265" mass="29648">MRLTAELINNSLSYLNPLKERELDLRGHKIPSIENLGVAKDHEAIDFTDNDLTVLTNFPLSPRLQTLLCARNRISSIQPSLAKSLPSLHTLVLTRNNFGELADLDPLQGFAKLTHVSLLENAVTSKEVRMAYTARDRATADGSQNYRYWILWRAPQIRYLDFQKVKDVERERAKELFGTFDAPTELAQSIIAIRSNKPLGYAGAPTVNGAGSGQKLKITEKEKKRFETLVRKAKTLGEVQKLEKAFAEGRLPAGVGDEDAEMNET</sequence>
<evidence type="ECO:0000313" key="7">
    <source>
        <dbReference type="EMBL" id="KAK1015698.1"/>
    </source>
</evidence>
<dbReference type="InterPro" id="IPR032675">
    <property type="entry name" value="LRR_dom_sf"/>
</dbReference>
<evidence type="ECO:0000256" key="2">
    <source>
        <dbReference type="ARBA" id="ARBA00022614"/>
    </source>
</evidence>
<dbReference type="GO" id="GO:0030620">
    <property type="term" value="F:U2 snRNA binding"/>
    <property type="evidence" value="ECO:0007669"/>
    <property type="project" value="InterPro"/>
</dbReference>
<evidence type="ECO:0000256" key="6">
    <source>
        <dbReference type="ARBA" id="ARBA00024238"/>
    </source>
</evidence>
<comment type="caution">
    <text evidence="7">The sequence shown here is derived from an EMBL/GenBank/DDBJ whole genome shotgun (WGS) entry which is preliminary data.</text>
</comment>
<dbReference type="GO" id="GO:0000398">
    <property type="term" value="P:mRNA splicing, via spliceosome"/>
    <property type="evidence" value="ECO:0007669"/>
    <property type="project" value="InterPro"/>
</dbReference>
<keyword evidence="2" id="KW-0433">Leucine-rich repeat</keyword>
<dbReference type="EMBL" id="JAUJLE010000002">
    <property type="protein sequence ID" value="KAK1015698.1"/>
    <property type="molecule type" value="Genomic_DNA"/>
</dbReference>
<keyword evidence="3" id="KW-0677">Repeat</keyword>
<dbReference type="Pfam" id="PF14580">
    <property type="entry name" value="LRR_9"/>
    <property type="match status" value="1"/>
</dbReference>
<gene>
    <name evidence="7" type="primary">LEA1_1</name>
    <name evidence="7" type="ORF">LTR91_000724</name>
</gene>
<comment type="subcellular location">
    <subcellularLocation>
        <location evidence="1">Nucleus</location>
    </subcellularLocation>
</comment>
<dbReference type="PANTHER" id="PTHR10552">
    <property type="entry name" value="U2 SMALL NUCLEAR RIBONUCLEOPROTEIN A"/>
    <property type="match status" value="1"/>
</dbReference>
<dbReference type="GO" id="GO:0005686">
    <property type="term" value="C:U2 snRNP"/>
    <property type="evidence" value="ECO:0007669"/>
    <property type="project" value="TreeGrafter"/>
</dbReference>
<dbReference type="FunFam" id="3.80.10.10:FF:000026">
    <property type="entry name" value="U2 small nuclear ribonucleoprotein A"/>
    <property type="match status" value="1"/>
</dbReference>
<accession>A0AAN6L4B2</accession>
<evidence type="ECO:0000313" key="8">
    <source>
        <dbReference type="Proteomes" id="UP001175353"/>
    </source>
</evidence>
<evidence type="ECO:0000256" key="1">
    <source>
        <dbReference type="ARBA" id="ARBA00004123"/>
    </source>
</evidence>
<evidence type="ECO:0000256" key="5">
    <source>
        <dbReference type="ARBA" id="ARBA00024196"/>
    </source>
</evidence>